<gene>
    <name evidence="1" type="ORF">ERS008198_03707</name>
</gene>
<accession>A0A655DSF4</accession>
<dbReference type="EMBL" id="CQPA01000038">
    <property type="protein sequence ID" value="CNU84635.1"/>
    <property type="molecule type" value="Genomic_DNA"/>
</dbReference>
<evidence type="ECO:0000313" key="1">
    <source>
        <dbReference type="EMBL" id="CNU84635.1"/>
    </source>
</evidence>
<sequence length="155" mass="17240">MRDTGTRGVETNFLHGYIEATTVFGFINGVGGGANHGDAELFEHALPLQLQRAVQRGLAAHGRQHCIRTLFFNDFAHHFPVNRLDVGGIGHFRVGHDGGRVGVHQNNAVAFFAQRFTRLSAGVVKLTRLTDNNRARAQNQDAFYICTFWHGSYYS</sequence>
<organism evidence="1 2">
    <name type="scientific">Salmonella enterica subsp. enterica serovar Bovismorbificans</name>
    <dbReference type="NCBI Taxonomy" id="58097"/>
    <lineage>
        <taxon>Bacteria</taxon>
        <taxon>Pseudomonadati</taxon>
        <taxon>Pseudomonadota</taxon>
        <taxon>Gammaproteobacteria</taxon>
        <taxon>Enterobacterales</taxon>
        <taxon>Enterobacteriaceae</taxon>
        <taxon>Salmonella</taxon>
    </lineage>
</organism>
<dbReference type="AlphaFoldDB" id="A0A655DSF4"/>
<proteinExistence type="predicted"/>
<protein>
    <submittedName>
        <fullName evidence="1">Uncharacterized protein</fullName>
    </submittedName>
</protein>
<reference evidence="1 2" key="1">
    <citation type="submission" date="2015-03" db="EMBL/GenBank/DDBJ databases">
        <authorList>
            <consortium name="Pathogen Informatics"/>
        </authorList>
    </citation>
    <scope>NUCLEOTIDE SEQUENCE [LARGE SCALE GENOMIC DNA]</scope>
    <source>
        <strain evidence="1 2">A1104</strain>
    </source>
</reference>
<evidence type="ECO:0000313" key="2">
    <source>
        <dbReference type="Proteomes" id="UP000041314"/>
    </source>
</evidence>
<name>A0A655DSF4_SALET</name>
<dbReference type="Proteomes" id="UP000041314">
    <property type="component" value="Unassembled WGS sequence"/>
</dbReference>